<dbReference type="PRINTS" id="PR00046">
    <property type="entry name" value="SIGMA70FCT"/>
</dbReference>
<dbReference type="PIRSF" id="PIRSF000770">
    <property type="entry name" value="RNA_pol_sigma-SigE/K"/>
    <property type="match status" value="1"/>
</dbReference>
<dbReference type="InterPro" id="IPR014284">
    <property type="entry name" value="RNA_pol_sigma-70_dom"/>
</dbReference>
<dbReference type="Pfam" id="PF04539">
    <property type="entry name" value="Sigma70_r3"/>
    <property type="match status" value="1"/>
</dbReference>
<evidence type="ECO:0000259" key="6">
    <source>
        <dbReference type="PROSITE" id="PS00715"/>
    </source>
</evidence>
<dbReference type="EMBL" id="CASHTH010004217">
    <property type="protein sequence ID" value="CAI8054900.1"/>
    <property type="molecule type" value="Genomic_DNA"/>
</dbReference>
<evidence type="ECO:0000313" key="8">
    <source>
        <dbReference type="EMBL" id="CAI8054900.1"/>
    </source>
</evidence>
<dbReference type="CDD" id="cd06171">
    <property type="entry name" value="Sigma70_r4"/>
    <property type="match status" value="1"/>
</dbReference>
<dbReference type="GO" id="GO:0006352">
    <property type="term" value="P:DNA-templated transcription initiation"/>
    <property type="evidence" value="ECO:0007669"/>
    <property type="project" value="InterPro"/>
</dbReference>
<dbReference type="Pfam" id="PF04542">
    <property type="entry name" value="Sigma70_r2"/>
    <property type="match status" value="1"/>
</dbReference>
<dbReference type="InterPro" id="IPR007624">
    <property type="entry name" value="RNA_pol_sigma70_r3"/>
</dbReference>
<dbReference type="Pfam" id="PF04545">
    <property type="entry name" value="Sigma70_r4"/>
    <property type="match status" value="1"/>
</dbReference>
<evidence type="ECO:0000259" key="7">
    <source>
        <dbReference type="PROSITE" id="PS00716"/>
    </source>
</evidence>
<dbReference type="PANTHER" id="PTHR30603">
    <property type="entry name" value="RNA POLYMERASE SIGMA FACTOR RPO"/>
    <property type="match status" value="1"/>
</dbReference>
<dbReference type="Proteomes" id="UP001174909">
    <property type="component" value="Unassembled WGS sequence"/>
</dbReference>
<dbReference type="PROSITE" id="PS00716">
    <property type="entry name" value="SIGMA70_2"/>
    <property type="match status" value="1"/>
</dbReference>
<evidence type="ECO:0000256" key="1">
    <source>
        <dbReference type="ARBA" id="ARBA00007788"/>
    </source>
</evidence>
<gene>
    <name evidence="8" type="ORF">GBAR_LOCUS29948</name>
</gene>
<protein>
    <submittedName>
        <fullName evidence="8">RNA polymerase sigma factor SigA</fullName>
    </submittedName>
</protein>
<evidence type="ECO:0000313" key="9">
    <source>
        <dbReference type="Proteomes" id="UP001174909"/>
    </source>
</evidence>
<dbReference type="InterPro" id="IPR050239">
    <property type="entry name" value="Sigma-70_RNA_pol_init_factors"/>
</dbReference>
<dbReference type="GO" id="GO:0003677">
    <property type="term" value="F:DNA binding"/>
    <property type="evidence" value="ECO:0007669"/>
    <property type="project" value="UniProtKB-KW"/>
</dbReference>
<dbReference type="SUPFAM" id="SSF88946">
    <property type="entry name" value="Sigma2 domain of RNA polymerase sigma factors"/>
    <property type="match status" value="1"/>
</dbReference>
<dbReference type="InterPro" id="IPR013324">
    <property type="entry name" value="RNA_pol_sigma_r3/r4-like"/>
</dbReference>
<evidence type="ECO:0000256" key="2">
    <source>
        <dbReference type="ARBA" id="ARBA00023015"/>
    </source>
</evidence>
<dbReference type="InterPro" id="IPR036388">
    <property type="entry name" value="WH-like_DNA-bd_sf"/>
</dbReference>
<keyword evidence="5" id="KW-0804">Transcription</keyword>
<evidence type="ECO:0000256" key="3">
    <source>
        <dbReference type="ARBA" id="ARBA00023082"/>
    </source>
</evidence>
<reference evidence="8" key="1">
    <citation type="submission" date="2023-03" db="EMBL/GenBank/DDBJ databases">
        <authorList>
            <person name="Steffen K."/>
            <person name="Cardenas P."/>
        </authorList>
    </citation>
    <scope>NUCLEOTIDE SEQUENCE</scope>
</reference>
<dbReference type="Gene3D" id="1.10.10.10">
    <property type="entry name" value="Winged helix-like DNA-binding domain superfamily/Winged helix DNA-binding domain"/>
    <property type="match status" value="2"/>
</dbReference>
<dbReference type="PANTHER" id="PTHR30603:SF60">
    <property type="entry name" value="RNA POLYMERASE SIGMA FACTOR RPOD"/>
    <property type="match status" value="1"/>
</dbReference>
<keyword evidence="3" id="KW-0731">Sigma factor</keyword>
<organism evidence="8 9">
    <name type="scientific">Geodia barretti</name>
    <name type="common">Barrett's horny sponge</name>
    <dbReference type="NCBI Taxonomy" id="519541"/>
    <lineage>
        <taxon>Eukaryota</taxon>
        <taxon>Metazoa</taxon>
        <taxon>Porifera</taxon>
        <taxon>Demospongiae</taxon>
        <taxon>Heteroscleromorpha</taxon>
        <taxon>Tetractinellida</taxon>
        <taxon>Astrophorina</taxon>
        <taxon>Geodiidae</taxon>
        <taxon>Geodia</taxon>
    </lineage>
</organism>
<sequence>MLHDPRFIERIGEDRFRDAGHYYQILTDGETAQADLSQANLRLVVSIAKKHLGRGLSMLDLVQEGNLGLMRSVDKFDYRRGYKFSTHATWWIWQAITRGIADQARTIRVPVHMIETINKLRRRQSSLLQELQRDPTTEELAAAMESTPERILEIQKHAIEPVSLETPIGEGEDTFLGDLIEDRASVTPYQAAAHQMLSDQINQALSTLTDREHKILRMRFGLDDDRTHTLEEIGKRLGLTRERIRQIEAKAIRKMRHHPGPRL</sequence>
<dbReference type="SUPFAM" id="SSF88659">
    <property type="entry name" value="Sigma3 and sigma4 domains of RNA polymerase sigma factors"/>
    <property type="match status" value="2"/>
</dbReference>
<comment type="caution">
    <text evidence="8">The sequence shown here is derived from an EMBL/GenBank/DDBJ whole genome shotgun (WGS) entry which is preliminary data.</text>
</comment>
<evidence type="ECO:0000256" key="5">
    <source>
        <dbReference type="ARBA" id="ARBA00023163"/>
    </source>
</evidence>
<proteinExistence type="inferred from homology"/>
<keyword evidence="4" id="KW-0238">DNA-binding</keyword>
<dbReference type="InterPro" id="IPR007630">
    <property type="entry name" value="RNA_pol_sigma70_r4"/>
</dbReference>
<dbReference type="InterPro" id="IPR000943">
    <property type="entry name" value="RNA_pol_sigma70"/>
</dbReference>
<name>A0AA35TUY8_GEOBA</name>
<dbReference type="NCBIfam" id="TIGR02937">
    <property type="entry name" value="sigma70-ECF"/>
    <property type="match status" value="1"/>
</dbReference>
<feature type="domain" description="RNA polymerase sigma-70" evidence="7">
    <location>
        <begin position="229"/>
        <end position="255"/>
    </location>
</feature>
<accession>A0AA35TUY8</accession>
<keyword evidence="2" id="KW-0805">Transcription regulation</keyword>
<feature type="domain" description="RNA polymerase sigma-70" evidence="6">
    <location>
        <begin position="60"/>
        <end position="73"/>
    </location>
</feature>
<dbReference type="GO" id="GO:0016987">
    <property type="term" value="F:sigma factor activity"/>
    <property type="evidence" value="ECO:0007669"/>
    <property type="project" value="UniProtKB-KW"/>
</dbReference>
<dbReference type="InterPro" id="IPR007627">
    <property type="entry name" value="RNA_pol_sigma70_r2"/>
</dbReference>
<keyword evidence="9" id="KW-1185">Reference proteome</keyword>
<evidence type="ECO:0000256" key="4">
    <source>
        <dbReference type="ARBA" id="ARBA00023125"/>
    </source>
</evidence>
<dbReference type="InterPro" id="IPR013325">
    <property type="entry name" value="RNA_pol_sigma_r2"/>
</dbReference>
<dbReference type="Gene3D" id="1.10.601.10">
    <property type="entry name" value="RNA Polymerase Primary Sigma Factor"/>
    <property type="match status" value="1"/>
</dbReference>
<dbReference type="AlphaFoldDB" id="A0AA35TUY8"/>
<dbReference type="PROSITE" id="PS00715">
    <property type="entry name" value="SIGMA70_1"/>
    <property type="match status" value="1"/>
</dbReference>
<comment type="similarity">
    <text evidence="1">Belongs to the sigma-70 factor family.</text>
</comment>